<evidence type="ECO:0000256" key="1">
    <source>
        <dbReference type="SAM" id="MobiDB-lite"/>
    </source>
</evidence>
<name>A0A369JBT7_HYPMA</name>
<comment type="caution">
    <text evidence="2">The sequence shown here is derived from an EMBL/GenBank/DDBJ whole genome shotgun (WGS) entry which is preliminary data.</text>
</comment>
<dbReference type="EMBL" id="LUEZ02000087">
    <property type="protein sequence ID" value="RDB18792.1"/>
    <property type="molecule type" value="Genomic_DNA"/>
</dbReference>
<reference evidence="2" key="1">
    <citation type="submission" date="2018-04" db="EMBL/GenBank/DDBJ databases">
        <title>Whole genome sequencing of Hypsizygus marmoreus.</title>
        <authorList>
            <person name="Choi I.-G."/>
            <person name="Min B."/>
            <person name="Kim J.-G."/>
            <person name="Kim S."/>
            <person name="Oh Y.-L."/>
            <person name="Kong W.-S."/>
            <person name="Park H."/>
            <person name="Jeong J."/>
            <person name="Song E.-S."/>
        </authorList>
    </citation>
    <scope>NUCLEOTIDE SEQUENCE [LARGE SCALE GENOMIC DNA]</scope>
    <source>
        <strain evidence="2">51987-8</strain>
    </source>
</reference>
<dbReference type="InParanoid" id="A0A369JBT7"/>
<evidence type="ECO:0000313" key="3">
    <source>
        <dbReference type="Proteomes" id="UP000076154"/>
    </source>
</evidence>
<sequence>MAAMGPNTVKIKWCPQRHYGCLRHLGAQHQGCFETLLKRSSRSGPATDEGLDPSPEAAEAPAATETNVSSAGQHFAQ</sequence>
<protein>
    <submittedName>
        <fullName evidence="2">Uncharacterized protein</fullName>
    </submittedName>
</protein>
<organism evidence="2 3">
    <name type="scientific">Hypsizygus marmoreus</name>
    <name type="common">White beech mushroom</name>
    <name type="synonym">Agaricus marmoreus</name>
    <dbReference type="NCBI Taxonomy" id="39966"/>
    <lineage>
        <taxon>Eukaryota</taxon>
        <taxon>Fungi</taxon>
        <taxon>Dikarya</taxon>
        <taxon>Basidiomycota</taxon>
        <taxon>Agaricomycotina</taxon>
        <taxon>Agaricomycetes</taxon>
        <taxon>Agaricomycetidae</taxon>
        <taxon>Agaricales</taxon>
        <taxon>Tricholomatineae</taxon>
        <taxon>Lyophyllaceae</taxon>
        <taxon>Hypsizygus</taxon>
    </lineage>
</organism>
<dbReference type="Proteomes" id="UP000076154">
    <property type="component" value="Unassembled WGS sequence"/>
</dbReference>
<proteinExistence type="predicted"/>
<feature type="compositionally biased region" description="Low complexity" evidence="1">
    <location>
        <begin position="55"/>
        <end position="66"/>
    </location>
</feature>
<feature type="region of interest" description="Disordered" evidence="1">
    <location>
        <begin position="39"/>
        <end position="77"/>
    </location>
</feature>
<accession>A0A369JBT7</accession>
<feature type="compositionally biased region" description="Polar residues" evidence="1">
    <location>
        <begin position="67"/>
        <end position="77"/>
    </location>
</feature>
<dbReference type="AlphaFoldDB" id="A0A369JBT7"/>
<keyword evidence="3" id="KW-1185">Reference proteome</keyword>
<gene>
    <name evidence="2" type="ORF">Hypma_014596</name>
</gene>
<evidence type="ECO:0000313" key="2">
    <source>
        <dbReference type="EMBL" id="RDB18792.1"/>
    </source>
</evidence>